<keyword evidence="3" id="KW-1185">Reference proteome</keyword>
<feature type="region of interest" description="Disordered" evidence="1">
    <location>
        <begin position="48"/>
        <end position="87"/>
    </location>
</feature>
<dbReference type="EMBL" id="JBFXLT010000057">
    <property type="protein sequence ID" value="KAL2811491.1"/>
    <property type="molecule type" value="Genomic_DNA"/>
</dbReference>
<evidence type="ECO:0000256" key="1">
    <source>
        <dbReference type="SAM" id="MobiDB-lite"/>
    </source>
</evidence>
<reference evidence="2 3" key="1">
    <citation type="submission" date="2024-07" db="EMBL/GenBank/DDBJ databases">
        <title>Section-level genome sequencing and comparative genomics of Aspergillus sections Usti and Cavernicolus.</title>
        <authorList>
            <consortium name="Lawrence Berkeley National Laboratory"/>
            <person name="Nybo J.L."/>
            <person name="Vesth T.C."/>
            <person name="Theobald S."/>
            <person name="Frisvad J.C."/>
            <person name="Larsen T.O."/>
            <person name="Kjaerboelling I."/>
            <person name="Rothschild-Mancinelli K."/>
            <person name="Lyhne E.K."/>
            <person name="Kogle M.E."/>
            <person name="Barry K."/>
            <person name="Clum A."/>
            <person name="Na H."/>
            <person name="Ledsgaard L."/>
            <person name="Lin J."/>
            <person name="Lipzen A."/>
            <person name="Kuo A."/>
            <person name="Riley R."/>
            <person name="Mondo S."/>
            <person name="Labutti K."/>
            <person name="Haridas S."/>
            <person name="Pangalinan J."/>
            <person name="Salamov A.A."/>
            <person name="Simmons B.A."/>
            <person name="Magnuson J.K."/>
            <person name="Chen J."/>
            <person name="Drula E."/>
            <person name="Henrissat B."/>
            <person name="Wiebenga A."/>
            <person name="Lubbers R.J."/>
            <person name="Gomes A.C."/>
            <person name="Makela M.R."/>
            <person name="Stajich J."/>
            <person name="Grigoriev I.V."/>
            <person name="Mortensen U.H."/>
            <person name="De Vries R.P."/>
            <person name="Baker S.E."/>
            <person name="Andersen M.R."/>
        </authorList>
    </citation>
    <scope>NUCLEOTIDE SEQUENCE [LARGE SCALE GENOMIC DNA]</scope>
    <source>
        <strain evidence="2 3">CBS 588.65</strain>
    </source>
</reference>
<sequence>MTENATTSDPDATQGLGHVATGPPADTICGFHSLEQQKRAAEDRYKMRATASSGAGPLEEDTSFMNRKPGGGETLPGWEKAKEMMSG</sequence>
<dbReference type="Proteomes" id="UP001610334">
    <property type="component" value="Unassembled WGS sequence"/>
</dbReference>
<accession>A0ABR4H7R1</accession>
<feature type="compositionally biased region" description="Polar residues" evidence="1">
    <location>
        <begin position="1"/>
        <end position="11"/>
    </location>
</feature>
<gene>
    <name evidence="2" type="ORF">BJX63DRAFT_275223</name>
</gene>
<evidence type="ECO:0000313" key="2">
    <source>
        <dbReference type="EMBL" id="KAL2811491.1"/>
    </source>
</evidence>
<comment type="caution">
    <text evidence="2">The sequence shown here is derived from an EMBL/GenBank/DDBJ whole genome shotgun (WGS) entry which is preliminary data.</text>
</comment>
<proteinExistence type="predicted"/>
<protein>
    <submittedName>
        <fullName evidence="2">Uncharacterized protein</fullName>
    </submittedName>
</protein>
<feature type="region of interest" description="Disordered" evidence="1">
    <location>
        <begin position="1"/>
        <end position="24"/>
    </location>
</feature>
<organism evidence="2 3">
    <name type="scientific">Aspergillus granulosus</name>
    <dbReference type="NCBI Taxonomy" id="176169"/>
    <lineage>
        <taxon>Eukaryota</taxon>
        <taxon>Fungi</taxon>
        <taxon>Dikarya</taxon>
        <taxon>Ascomycota</taxon>
        <taxon>Pezizomycotina</taxon>
        <taxon>Eurotiomycetes</taxon>
        <taxon>Eurotiomycetidae</taxon>
        <taxon>Eurotiales</taxon>
        <taxon>Aspergillaceae</taxon>
        <taxon>Aspergillus</taxon>
        <taxon>Aspergillus subgen. Nidulantes</taxon>
    </lineage>
</organism>
<name>A0ABR4H7R1_9EURO</name>
<evidence type="ECO:0000313" key="3">
    <source>
        <dbReference type="Proteomes" id="UP001610334"/>
    </source>
</evidence>